<comment type="similarity">
    <text evidence="2 4">Belongs to the 2-oxoacid dehydrogenase family.</text>
</comment>
<keyword evidence="4" id="KW-0012">Acyltransferase</keyword>
<reference evidence="7 8" key="1">
    <citation type="submission" date="2020-03" db="EMBL/GenBank/DDBJ databases">
        <authorList>
            <person name="Wang L."/>
            <person name="He N."/>
            <person name="Li Y."/>
            <person name="Fang Y."/>
            <person name="Zhang F."/>
        </authorList>
    </citation>
    <scope>NUCLEOTIDE SEQUENCE [LARGE SCALE GENOMIC DNA]</scope>
    <source>
        <strain evidence="7 8">36D10-4-7</strain>
    </source>
</reference>
<gene>
    <name evidence="7" type="ORF">HBH26_18610</name>
</gene>
<dbReference type="InterPro" id="IPR036625">
    <property type="entry name" value="E3-bd_dom_sf"/>
</dbReference>
<dbReference type="Gene3D" id="3.30.559.10">
    <property type="entry name" value="Chloramphenicol acetyltransferase-like domain"/>
    <property type="match status" value="1"/>
</dbReference>
<dbReference type="Gene3D" id="4.10.320.10">
    <property type="entry name" value="E3-binding domain"/>
    <property type="match status" value="1"/>
</dbReference>
<dbReference type="InterPro" id="IPR000089">
    <property type="entry name" value="Biotin_lipoyl"/>
</dbReference>
<dbReference type="PANTHER" id="PTHR23151:SF90">
    <property type="entry name" value="DIHYDROLIPOYLLYSINE-RESIDUE ACETYLTRANSFERASE COMPONENT OF PYRUVATE DEHYDROGENASE COMPLEX, MITOCHONDRIAL-RELATED"/>
    <property type="match status" value="1"/>
</dbReference>
<dbReference type="Gene3D" id="2.40.50.100">
    <property type="match status" value="1"/>
</dbReference>
<name>A0ABX1CUV3_9SPHN</name>
<dbReference type="EMBL" id="JAAVJH010000023">
    <property type="protein sequence ID" value="NJR80591.1"/>
    <property type="molecule type" value="Genomic_DNA"/>
</dbReference>
<sequence>MPVELRMPALSPTMERGTLARWLVAEGDVVAVGDLLAEIETDKATLEIEAVDQGRITSIVVPEGTEDVDVGSVIALIEDEDAAGAIVQASGAATGPASDGNVSRPLAPAPSTSRTAAPALSEDALEPPRPASLRPSDEIAASPLAFRISEAMGIDLRTVRATGPGGRIVLGDLPIPSPRKREEVAAAPIATQQGGAPEVAPAPPLDVPHQRVRLSTMRRTVASRLAASKREMSRMHLTVEVQMGALLELRARLNDELAPRDIRLSVNDMLVKALALALMEVPECNVRFDDDHVLRFARADLSVAVSIDGGLATPVVRDAARLPLSRISEEMRDLATRARADRLAPEECSGGTASLSNLGMFGIDSFEAVIDPAQGMVMAIGAIVRRPVERDGRLETLSWLSATGSFDHRVIGGGEAARLMNAFRSLVETPMRLLA</sequence>
<dbReference type="RefSeq" id="WP_168136142.1">
    <property type="nucleotide sequence ID" value="NZ_JAAVJH010000023.1"/>
</dbReference>
<dbReference type="PROSITE" id="PS50968">
    <property type="entry name" value="BIOTINYL_LIPOYL"/>
    <property type="match status" value="1"/>
</dbReference>
<dbReference type="InterPro" id="IPR023213">
    <property type="entry name" value="CAT-like_dom_sf"/>
</dbReference>
<dbReference type="SUPFAM" id="SSF47005">
    <property type="entry name" value="Peripheral subunit-binding domain of 2-oxo acid dehydrogenase complex"/>
    <property type="match status" value="1"/>
</dbReference>
<dbReference type="PANTHER" id="PTHR23151">
    <property type="entry name" value="DIHYDROLIPOAMIDE ACETYL/SUCCINYL-TRANSFERASE-RELATED"/>
    <property type="match status" value="1"/>
</dbReference>
<dbReference type="CDD" id="cd06849">
    <property type="entry name" value="lipoyl_domain"/>
    <property type="match status" value="1"/>
</dbReference>
<accession>A0ABX1CUV3</accession>
<keyword evidence="3 4" id="KW-0450">Lipoyl</keyword>
<dbReference type="InterPro" id="IPR003016">
    <property type="entry name" value="2-oxoA_DH_lipoyl-BS"/>
</dbReference>
<proteinExistence type="inferred from homology"/>
<dbReference type="PROSITE" id="PS00189">
    <property type="entry name" value="LIPOYL"/>
    <property type="match status" value="1"/>
</dbReference>
<organism evidence="7 8">
    <name type="scientific">Sphingomonas corticis</name>
    <dbReference type="NCBI Taxonomy" id="2722791"/>
    <lineage>
        <taxon>Bacteria</taxon>
        <taxon>Pseudomonadati</taxon>
        <taxon>Pseudomonadota</taxon>
        <taxon>Alphaproteobacteria</taxon>
        <taxon>Sphingomonadales</taxon>
        <taxon>Sphingomonadaceae</taxon>
        <taxon>Sphingomonas</taxon>
    </lineage>
</organism>
<evidence type="ECO:0000259" key="6">
    <source>
        <dbReference type="PROSITE" id="PS50968"/>
    </source>
</evidence>
<evidence type="ECO:0000313" key="7">
    <source>
        <dbReference type="EMBL" id="NJR80591.1"/>
    </source>
</evidence>
<evidence type="ECO:0000313" key="8">
    <source>
        <dbReference type="Proteomes" id="UP000732399"/>
    </source>
</evidence>
<comment type="cofactor">
    <cofactor evidence="1 4">
        <name>(R)-lipoate</name>
        <dbReference type="ChEBI" id="CHEBI:83088"/>
    </cofactor>
</comment>
<dbReference type="SUPFAM" id="SSF52777">
    <property type="entry name" value="CoA-dependent acyltransferases"/>
    <property type="match status" value="1"/>
</dbReference>
<comment type="caution">
    <text evidence="7">The sequence shown here is derived from an EMBL/GenBank/DDBJ whole genome shotgun (WGS) entry which is preliminary data.</text>
</comment>
<protein>
    <recommendedName>
        <fullName evidence="4">Dihydrolipoamide acetyltransferase component of pyruvate dehydrogenase complex</fullName>
        <ecNumber evidence="4">2.3.1.-</ecNumber>
    </recommendedName>
</protein>
<dbReference type="Pfam" id="PF00198">
    <property type="entry name" value="2-oxoacid_dh"/>
    <property type="match status" value="1"/>
</dbReference>
<evidence type="ECO:0000256" key="3">
    <source>
        <dbReference type="ARBA" id="ARBA00022823"/>
    </source>
</evidence>
<dbReference type="Proteomes" id="UP000732399">
    <property type="component" value="Unassembled WGS sequence"/>
</dbReference>
<evidence type="ECO:0000256" key="5">
    <source>
        <dbReference type="SAM" id="MobiDB-lite"/>
    </source>
</evidence>
<dbReference type="InterPro" id="IPR045257">
    <property type="entry name" value="E2/Pdx1"/>
</dbReference>
<dbReference type="Pfam" id="PF02817">
    <property type="entry name" value="E3_binding"/>
    <property type="match status" value="1"/>
</dbReference>
<dbReference type="Pfam" id="PF00364">
    <property type="entry name" value="Biotin_lipoyl"/>
    <property type="match status" value="1"/>
</dbReference>
<dbReference type="EC" id="2.3.1.-" evidence="4"/>
<evidence type="ECO:0000256" key="1">
    <source>
        <dbReference type="ARBA" id="ARBA00001938"/>
    </source>
</evidence>
<keyword evidence="4" id="KW-0808">Transferase</keyword>
<keyword evidence="8" id="KW-1185">Reference proteome</keyword>
<evidence type="ECO:0000256" key="2">
    <source>
        <dbReference type="ARBA" id="ARBA00007317"/>
    </source>
</evidence>
<feature type="region of interest" description="Disordered" evidence="5">
    <location>
        <begin position="92"/>
        <end position="136"/>
    </location>
</feature>
<dbReference type="InterPro" id="IPR011053">
    <property type="entry name" value="Single_hybrid_motif"/>
</dbReference>
<evidence type="ECO:0000256" key="4">
    <source>
        <dbReference type="RuleBase" id="RU003423"/>
    </source>
</evidence>
<feature type="compositionally biased region" description="Low complexity" evidence="5">
    <location>
        <begin position="105"/>
        <end position="121"/>
    </location>
</feature>
<feature type="domain" description="Lipoyl-binding" evidence="6">
    <location>
        <begin position="2"/>
        <end position="78"/>
    </location>
</feature>
<dbReference type="InterPro" id="IPR004167">
    <property type="entry name" value="PSBD"/>
</dbReference>
<dbReference type="SUPFAM" id="SSF51230">
    <property type="entry name" value="Single hybrid motif"/>
    <property type="match status" value="1"/>
</dbReference>
<dbReference type="InterPro" id="IPR001078">
    <property type="entry name" value="2-oxoacid_DH_actylTfrase"/>
</dbReference>